<name>A0A6C0ASG7_9ZZZZ</name>
<proteinExistence type="predicted"/>
<evidence type="ECO:0000259" key="1">
    <source>
        <dbReference type="Pfam" id="PF05050"/>
    </source>
</evidence>
<protein>
    <recommendedName>
        <fullName evidence="1">Methyltransferase FkbM domain-containing protein</fullName>
    </recommendedName>
</protein>
<dbReference type="Gene3D" id="3.40.50.150">
    <property type="entry name" value="Vaccinia Virus protein VP39"/>
    <property type="match status" value="1"/>
</dbReference>
<dbReference type="Pfam" id="PF05050">
    <property type="entry name" value="Methyltransf_21"/>
    <property type="match status" value="1"/>
</dbReference>
<feature type="domain" description="Methyltransferase FkbM" evidence="1">
    <location>
        <begin position="450"/>
        <end position="546"/>
    </location>
</feature>
<dbReference type="InterPro" id="IPR006342">
    <property type="entry name" value="FkbM_mtfrase"/>
</dbReference>
<sequence length="585" mass="68129">MRFVFVESFDIKDWNGEIARLSRGISGSHSAGMYLAEGLANMGHTINFVSTNNNMVETVYLGVNYVNIDNFGETTCDYVITTNNLRDLSILHKIHVGNKVIILMHNDLCNHEMFFQFDKNMFIIAYFNDFCKINIENTQPFLKDCYHIILPNSIDLNDIRNFNVHEKENALCYFPCYERGYKMAVEVMNRLNHFKMYTNTYSDENRHFLINSNDKVIQTNGFSKTDVFNYLVRSKYFVYPLINLDTNIIHYDTFAYVILEALLHGVIVIAPKIKVYEELYADAICYIDTDNIIEKEDLLYWKKSNPKFGMPLLYRYLEKIDLLENSEELRNQYIAKGLEIGKKYSNTIISNRLMEMIETCETPKLSTLQEHLLDLSNKDLLPDKHIQYLNKLKAEGFEPKVIYDIGSCVLQWTVHAKRIWPEAKIILFDAFEPAKFLYKDYENYVGVLSDKDDDVVKFYQNDYFPAGNSYYREIGGEGGFFLEDRFIEKKTRTLDSIVKERGFPLPDFIKIDVQGCEVDILRGGENTVQHARRMVIELQHTEYNLGAKLANESIGIIENMGWICSDPLFQNNGCDGDYGFLRDVR</sequence>
<dbReference type="AlphaFoldDB" id="A0A6C0ASG7"/>
<accession>A0A6C0ASG7</accession>
<dbReference type="Gene3D" id="3.40.50.2000">
    <property type="entry name" value="Glycogen Phosphorylase B"/>
    <property type="match status" value="1"/>
</dbReference>
<dbReference type="PANTHER" id="PTHR36973">
    <property type="entry name" value="SLL1456 PROTEIN-RELATED"/>
    <property type="match status" value="1"/>
</dbReference>
<dbReference type="NCBIfam" id="TIGR01444">
    <property type="entry name" value="fkbM_fam"/>
    <property type="match status" value="1"/>
</dbReference>
<dbReference type="PANTHER" id="PTHR36973:SF4">
    <property type="entry name" value="NODULATION PROTEIN"/>
    <property type="match status" value="1"/>
</dbReference>
<dbReference type="InterPro" id="IPR029063">
    <property type="entry name" value="SAM-dependent_MTases_sf"/>
</dbReference>
<dbReference type="SUPFAM" id="SSF53335">
    <property type="entry name" value="S-adenosyl-L-methionine-dependent methyltransferases"/>
    <property type="match status" value="1"/>
</dbReference>
<dbReference type="InterPro" id="IPR053188">
    <property type="entry name" value="FkbM_Methyltransferase"/>
</dbReference>
<organism evidence="2">
    <name type="scientific">viral metagenome</name>
    <dbReference type="NCBI Taxonomy" id="1070528"/>
    <lineage>
        <taxon>unclassified sequences</taxon>
        <taxon>metagenomes</taxon>
        <taxon>organismal metagenomes</taxon>
    </lineage>
</organism>
<reference evidence="2" key="1">
    <citation type="journal article" date="2020" name="Nature">
        <title>Giant virus diversity and host interactions through global metagenomics.</title>
        <authorList>
            <person name="Schulz F."/>
            <person name="Roux S."/>
            <person name="Paez-Espino D."/>
            <person name="Jungbluth S."/>
            <person name="Walsh D.A."/>
            <person name="Denef V.J."/>
            <person name="McMahon K.D."/>
            <person name="Konstantinidis K.T."/>
            <person name="Eloe-Fadrosh E.A."/>
            <person name="Kyrpides N.C."/>
            <person name="Woyke T."/>
        </authorList>
    </citation>
    <scope>NUCLEOTIDE SEQUENCE</scope>
    <source>
        <strain evidence="2">GVMAG-S-1101171-111</strain>
    </source>
</reference>
<evidence type="ECO:0000313" key="2">
    <source>
        <dbReference type="EMBL" id="QHS82859.1"/>
    </source>
</evidence>
<dbReference type="SUPFAM" id="SSF53756">
    <property type="entry name" value="UDP-Glycosyltransferase/glycogen phosphorylase"/>
    <property type="match status" value="1"/>
</dbReference>
<dbReference type="GO" id="GO:0008171">
    <property type="term" value="F:O-methyltransferase activity"/>
    <property type="evidence" value="ECO:0007669"/>
    <property type="project" value="TreeGrafter"/>
</dbReference>
<dbReference type="EMBL" id="MN740806">
    <property type="protein sequence ID" value="QHS82859.1"/>
    <property type="molecule type" value="Genomic_DNA"/>
</dbReference>